<dbReference type="Proteomes" id="UP001060085">
    <property type="component" value="Linkage Group LG03"/>
</dbReference>
<keyword evidence="2" id="KW-1185">Reference proteome</keyword>
<sequence length="486" mass="55159">MSLKRCHFWFAIRVRRSCPHTQVKLSNLRFARPSNFSDFERRSQELRMYFLVFVIIVAEAPFPPITTTLDKHSSAAQRQRILFVWLPYLERGLVLFDLWWAEQIFTVHSSHRHPWKLVPELDARRVKKDARRLPYGGARGRTPAPPYPGEWGHTDPRHGGERGGGSGRRGRGDPGSDVPPDPLDSPDLDTWTFSLGLTLFAPSNLSGASTSYVPPDPFDSPDVAYVQPHPSTGGTSYASPPLGAVGLLFLVPPPLGKVCSSVPHMPISRASSSNSDEHADEPMDEVTPVQQHSMNNNDEMRYPWTIRPDISNEGIHMVSDESSMLCPDVEEDDDDNKDTDEIMTLGSGEQIDDLIEPGTTRLLDWNDAMIDIQLSMRFTKEHTYLIQVYQNKHRNITSKFISKLISHLVANDPKIPVSNVIQEVQVLLQTGYTYKRAWYARKFAIKRVFGSWETTFSILPKYLQAMKDSNPRTVYEFLHHRTSSFS</sequence>
<name>A0ACC0BG06_CATRO</name>
<reference evidence="2" key="1">
    <citation type="journal article" date="2023" name="Nat. Plants">
        <title>Single-cell RNA sequencing provides a high-resolution roadmap for understanding the multicellular compartmentation of specialized metabolism.</title>
        <authorList>
            <person name="Sun S."/>
            <person name="Shen X."/>
            <person name="Li Y."/>
            <person name="Li Y."/>
            <person name="Wang S."/>
            <person name="Li R."/>
            <person name="Zhang H."/>
            <person name="Shen G."/>
            <person name="Guo B."/>
            <person name="Wei J."/>
            <person name="Xu J."/>
            <person name="St-Pierre B."/>
            <person name="Chen S."/>
            <person name="Sun C."/>
        </authorList>
    </citation>
    <scope>NUCLEOTIDE SEQUENCE [LARGE SCALE GENOMIC DNA]</scope>
</reference>
<accession>A0ACC0BG06</accession>
<proteinExistence type="predicted"/>
<dbReference type="EMBL" id="CM044703">
    <property type="protein sequence ID" value="KAI5671550.1"/>
    <property type="molecule type" value="Genomic_DNA"/>
</dbReference>
<evidence type="ECO:0000313" key="1">
    <source>
        <dbReference type="EMBL" id="KAI5671550.1"/>
    </source>
</evidence>
<evidence type="ECO:0000313" key="2">
    <source>
        <dbReference type="Proteomes" id="UP001060085"/>
    </source>
</evidence>
<protein>
    <submittedName>
        <fullName evidence="1">Uncharacterized protein</fullName>
    </submittedName>
</protein>
<comment type="caution">
    <text evidence="1">The sequence shown here is derived from an EMBL/GenBank/DDBJ whole genome shotgun (WGS) entry which is preliminary data.</text>
</comment>
<gene>
    <name evidence="1" type="ORF">M9H77_11914</name>
</gene>
<organism evidence="1 2">
    <name type="scientific">Catharanthus roseus</name>
    <name type="common">Madagascar periwinkle</name>
    <name type="synonym">Vinca rosea</name>
    <dbReference type="NCBI Taxonomy" id="4058"/>
    <lineage>
        <taxon>Eukaryota</taxon>
        <taxon>Viridiplantae</taxon>
        <taxon>Streptophyta</taxon>
        <taxon>Embryophyta</taxon>
        <taxon>Tracheophyta</taxon>
        <taxon>Spermatophyta</taxon>
        <taxon>Magnoliopsida</taxon>
        <taxon>eudicotyledons</taxon>
        <taxon>Gunneridae</taxon>
        <taxon>Pentapetalae</taxon>
        <taxon>asterids</taxon>
        <taxon>lamiids</taxon>
        <taxon>Gentianales</taxon>
        <taxon>Apocynaceae</taxon>
        <taxon>Rauvolfioideae</taxon>
        <taxon>Vinceae</taxon>
        <taxon>Catharanthinae</taxon>
        <taxon>Catharanthus</taxon>
    </lineage>
</organism>